<comment type="subcellular location">
    <subcellularLocation>
        <location evidence="1 7">Cell membrane</location>
        <topology evidence="1 7">Multi-pass membrane protein</topology>
    </subcellularLocation>
</comment>
<evidence type="ECO:0000256" key="3">
    <source>
        <dbReference type="ARBA" id="ARBA00022475"/>
    </source>
</evidence>
<evidence type="ECO:0000313" key="10">
    <source>
        <dbReference type="Proteomes" id="UP001501591"/>
    </source>
</evidence>
<proteinExistence type="inferred from homology"/>
<dbReference type="PANTHER" id="PTHR43744:SF12">
    <property type="entry name" value="ABC TRANSPORTER PERMEASE PROTEIN MG189-RELATED"/>
    <property type="match status" value="1"/>
</dbReference>
<accession>A0ABP7MYX6</accession>
<dbReference type="CDD" id="cd06261">
    <property type="entry name" value="TM_PBP2"/>
    <property type="match status" value="1"/>
</dbReference>
<evidence type="ECO:0000256" key="5">
    <source>
        <dbReference type="ARBA" id="ARBA00022989"/>
    </source>
</evidence>
<gene>
    <name evidence="9" type="ORF">GCM10022383_08060</name>
</gene>
<feature type="domain" description="ABC transmembrane type-1" evidence="8">
    <location>
        <begin position="81"/>
        <end position="272"/>
    </location>
</feature>
<feature type="transmembrane region" description="Helical" evidence="7">
    <location>
        <begin position="152"/>
        <end position="173"/>
    </location>
</feature>
<keyword evidence="6 7" id="KW-0472">Membrane</keyword>
<reference evidence="10" key="1">
    <citation type="journal article" date="2019" name="Int. J. Syst. Evol. Microbiol.">
        <title>The Global Catalogue of Microorganisms (GCM) 10K type strain sequencing project: providing services to taxonomists for standard genome sequencing and annotation.</title>
        <authorList>
            <consortium name="The Broad Institute Genomics Platform"/>
            <consortium name="The Broad Institute Genome Sequencing Center for Infectious Disease"/>
            <person name="Wu L."/>
            <person name="Ma J."/>
        </authorList>
    </citation>
    <scope>NUCLEOTIDE SEQUENCE [LARGE SCALE GENOMIC DNA]</scope>
    <source>
        <strain evidence="10">JCM 17024</strain>
    </source>
</reference>
<feature type="transmembrane region" description="Helical" evidence="7">
    <location>
        <begin position="80"/>
        <end position="107"/>
    </location>
</feature>
<comment type="caution">
    <text evidence="9">The sequence shown here is derived from an EMBL/GenBank/DDBJ whole genome shotgun (WGS) entry which is preliminary data.</text>
</comment>
<feature type="transmembrane region" description="Helical" evidence="7">
    <location>
        <begin position="21"/>
        <end position="42"/>
    </location>
</feature>
<sequence>MTASAPASAIRRRQPFSAGRLTVTILLSLYAFVAIGPLLLMVSNSLRPSRGIYTDPVGLPIPPTFASYQLAWTKGNFSQYFLNSFTVTTCSVLLTIIVAVPAAYAIARSTSKIVGTIEAVFISGLMLPVHLAILPLFYLMDSLRLVDNPVSLVFIYSALGIPFSIFILTSFFRQLPIELEEASELDGAGPFRRFVSVMLPLVRPAIATVAIFRFVPIWNDFLFPLVLMRSPQHYTLPVGLTSFFGQYQTDWSALFAGLVIATIPLVVLFLLATKQIISGLTAGMSK</sequence>
<keyword evidence="2 7" id="KW-0813">Transport</keyword>
<dbReference type="InterPro" id="IPR000515">
    <property type="entry name" value="MetI-like"/>
</dbReference>
<evidence type="ECO:0000256" key="7">
    <source>
        <dbReference type="RuleBase" id="RU363032"/>
    </source>
</evidence>
<feature type="transmembrane region" description="Helical" evidence="7">
    <location>
        <begin position="119"/>
        <end position="140"/>
    </location>
</feature>
<protein>
    <submittedName>
        <fullName evidence="9">Carbohydrate ABC transporter permease</fullName>
    </submittedName>
</protein>
<evidence type="ECO:0000256" key="6">
    <source>
        <dbReference type="ARBA" id="ARBA00023136"/>
    </source>
</evidence>
<organism evidence="9 10">
    <name type="scientific">Microbacterium soli</name>
    <dbReference type="NCBI Taxonomy" id="446075"/>
    <lineage>
        <taxon>Bacteria</taxon>
        <taxon>Bacillati</taxon>
        <taxon>Actinomycetota</taxon>
        <taxon>Actinomycetes</taxon>
        <taxon>Micrococcales</taxon>
        <taxon>Microbacteriaceae</taxon>
        <taxon>Microbacterium</taxon>
    </lineage>
</organism>
<dbReference type="RefSeq" id="WP_344818224.1">
    <property type="nucleotide sequence ID" value="NZ_BAABCP010000001.1"/>
</dbReference>
<evidence type="ECO:0000256" key="4">
    <source>
        <dbReference type="ARBA" id="ARBA00022692"/>
    </source>
</evidence>
<feature type="transmembrane region" description="Helical" evidence="7">
    <location>
        <begin position="194"/>
        <end position="215"/>
    </location>
</feature>
<keyword evidence="10" id="KW-1185">Reference proteome</keyword>
<evidence type="ECO:0000313" key="9">
    <source>
        <dbReference type="EMBL" id="GAA3931860.1"/>
    </source>
</evidence>
<evidence type="ECO:0000259" key="8">
    <source>
        <dbReference type="PROSITE" id="PS50928"/>
    </source>
</evidence>
<dbReference type="InterPro" id="IPR035906">
    <property type="entry name" value="MetI-like_sf"/>
</dbReference>
<dbReference type="PANTHER" id="PTHR43744">
    <property type="entry name" value="ABC TRANSPORTER PERMEASE PROTEIN MG189-RELATED-RELATED"/>
    <property type="match status" value="1"/>
</dbReference>
<name>A0ABP7MYX6_9MICO</name>
<dbReference type="EMBL" id="BAABCP010000001">
    <property type="protein sequence ID" value="GAA3931860.1"/>
    <property type="molecule type" value="Genomic_DNA"/>
</dbReference>
<dbReference type="SUPFAM" id="SSF161098">
    <property type="entry name" value="MetI-like"/>
    <property type="match status" value="1"/>
</dbReference>
<dbReference type="PROSITE" id="PS50928">
    <property type="entry name" value="ABC_TM1"/>
    <property type="match status" value="1"/>
</dbReference>
<dbReference type="Pfam" id="PF00528">
    <property type="entry name" value="BPD_transp_1"/>
    <property type="match status" value="1"/>
</dbReference>
<dbReference type="Gene3D" id="1.10.3720.10">
    <property type="entry name" value="MetI-like"/>
    <property type="match status" value="1"/>
</dbReference>
<comment type="similarity">
    <text evidence="7">Belongs to the binding-protein-dependent transport system permease family.</text>
</comment>
<feature type="transmembrane region" description="Helical" evidence="7">
    <location>
        <begin position="251"/>
        <end position="272"/>
    </location>
</feature>
<keyword evidence="5 7" id="KW-1133">Transmembrane helix</keyword>
<keyword evidence="3" id="KW-1003">Cell membrane</keyword>
<keyword evidence="4 7" id="KW-0812">Transmembrane</keyword>
<dbReference type="Proteomes" id="UP001501591">
    <property type="component" value="Unassembled WGS sequence"/>
</dbReference>
<evidence type="ECO:0000256" key="1">
    <source>
        <dbReference type="ARBA" id="ARBA00004651"/>
    </source>
</evidence>
<evidence type="ECO:0000256" key="2">
    <source>
        <dbReference type="ARBA" id="ARBA00022448"/>
    </source>
</evidence>